<dbReference type="AlphaFoldDB" id="A0A438HXW1"/>
<dbReference type="Proteomes" id="UP000288805">
    <property type="component" value="Unassembled WGS sequence"/>
</dbReference>
<dbReference type="PANTHER" id="PTHR10350">
    <property type="entry name" value="NUCLEAR PORE COMPLEX PROTEIN NUP155"/>
    <property type="match status" value="1"/>
</dbReference>
<comment type="caution">
    <text evidence="1">The sequence shown here is derived from an EMBL/GenBank/DDBJ whole genome shotgun (WGS) entry which is preliminary data.</text>
</comment>
<dbReference type="GO" id="GO:0017056">
    <property type="term" value="F:structural constituent of nuclear pore"/>
    <property type="evidence" value="ECO:0007669"/>
    <property type="project" value="InterPro"/>
</dbReference>
<name>A0A438HXW1_VITVI</name>
<reference evidence="1 2" key="1">
    <citation type="journal article" date="2018" name="PLoS Genet.">
        <title>Population sequencing reveals clonal diversity and ancestral inbreeding in the grapevine cultivar Chardonnay.</title>
        <authorList>
            <person name="Roach M.J."/>
            <person name="Johnson D.L."/>
            <person name="Bohlmann J."/>
            <person name="van Vuuren H.J."/>
            <person name="Jones S.J."/>
            <person name="Pretorius I.S."/>
            <person name="Schmidt S.A."/>
            <person name="Borneman A.R."/>
        </authorList>
    </citation>
    <scope>NUCLEOTIDE SEQUENCE [LARGE SCALE GENOMIC DNA]</scope>
    <source>
        <strain evidence="2">cv. Chardonnay</strain>
        <tissue evidence="1">Leaf</tissue>
    </source>
</reference>
<accession>A0A438HXW1</accession>
<evidence type="ECO:0000313" key="2">
    <source>
        <dbReference type="Proteomes" id="UP000288805"/>
    </source>
</evidence>
<dbReference type="GO" id="GO:0005643">
    <property type="term" value="C:nuclear pore"/>
    <property type="evidence" value="ECO:0007669"/>
    <property type="project" value="InterPro"/>
</dbReference>
<gene>
    <name evidence="1" type="primary">NUP155_2</name>
    <name evidence="1" type="ORF">CK203_032684</name>
</gene>
<evidence type="ECO:0000313" key="1">
    <source>
        <dbReference type="EMBL" id="RVW89303.1"/>
    </source>
</evidence>
<organism evidence="1 2">
    <name type="scientific">Vitis vinifera</name>
    <name type="common">Grape</name>
    <dbReference type="NCBI Taxonomy" id="29760"/>
    <lineage>
        <taxon>Eukaryota</taxon>
        <taxon>Viridiplantae</taxon>
        <taxon>Streptophyta</taxon>
        <taxon>Embryophyta</taxon>
        <taxon>Tracheophyta</taxon>
        <taxon>Spermatophyta</taxon>
        <taxon>Magnoliopsida</taxon>
        <taxon>eudicotyledons</taxon>
        <taxon>Gunneridae</taxon>
        <taxon>Pentapetalae</taxon>
        <taxon>rosids</taxon>
        <taxon>Vitales</taxon>
        <taxon>Vitaceae</taxon>
        <taxon>Viteae</taxon>
        <taxon>Vitis</taxon>
    </lineage>
</organism>
<dbReference type="PANTHER" id="PTHR10350:SF6">
    <property type="entry name" value="NUCLEAR PORE COMPLEX PROTEIN NUP155"/>
    <property type="match status" value="1"/>
</dbReference>
<protein>
    <submittedName>
        <fullName evidence="1">Nuclear pore complex protein NUP155</fullName>
    </submittedName>
</protein>
<dbReference type="EMBL" id="QGNW01000166">
    <property type="protein sequence ID" value="RVW89303.1"/>
    <property type="molecule type" value="Genomic_DNA"/>
</dbReference>
<sequence length="156" mass="17504">MGLPQNLCKIFHLKRPPHHLLQQSPFGQSSEPKRRGTTPRFCNLLAKIVLPPGTPLHLPVSFYCKLADYDEMYSERLASGVEPVGDEDVVRALLAACKGATEPVLNTYEQLLSNGAILPSPNLRLRLLRSVLVVLREWGNVCICHREWAQVLLELL</sequence>
<dbReference type="InterPro" id="IPR004870">
    <property type="entry name" value="Nucleoporin_Nup155"/>
</dbReference>
<proteinExistence type="predicted"/>